<feature type="repeat" description="MBT" evidence="1">
    <location>
        <begin position="401"/>
        <end position="501"/>
    </location>
</feature>
<organism evidence="3 4">
    <name type="scientific">Mesorhabditis belari</name>
    <dbReference type="NCBI Taxonomy" id="2138241"/>
    <lineage>
        <taxon>Eukaryota</taxon>
        <taxon>Metazoa</taxon>
        <taxon>Ecdysozoa</taxon>
        <taxon>Nematoda</taxon>
        <taxon>Chromadorea</taxon>
        <taxon>Rhabditida</taxon>
        <taxon>Rhabditina</taxon>
        <taxon>Rhabditomorpha</taxon>
        <taxon>Rhabditoidea</taxon>
        <taxon>Rhabditidae</taxon>
        <taxon>Mesorhabditinae</taxon>
        <taxon>Mesorhabditis</taxon>
    </lineage>
</organism>
<feature type="repeat" description="MBT" evidence="1">
    <location>
        <begin position="156"/>
        <end position="273"/>
    </location>
</feature>
<dbReference type="InterPro" id="IPR035892">
    <property type="entry name" value="C2_domain_sf"/>
</dbReference>
<dbReference type="PANTHER" id="PTHR10857">
    <property type="entry name" value="COPINE"/>
    <property type="match status" value="1"/>
</dbReference>
<dbReference type="Pfam" id="PF02820">
    <property type="entry name" value="MBT"/>
    <property type="match status" value="4"/>
</dbReference>
<dbReference type="PANTHER" id="PTHR10857:SF111">
    <property type="entry name" value="VWFA DOMAIN-CONTAINING PROTEIN"/>
    <property type="match status" value="1"/>
</dbReference>
<dbReference type="InterPro" id="IPR045052">
    <property type="entry name" value="Copine"/>
</dbReference>
<dbReference type="Proteomes" id="UP000887575">
    <property type="component" value="Unassembled WGS sequence"/>
</dbReference>
<evidence type="ECO:0000259" key="2">
    <source>
        <dbReference type="Pfam" id="PF07002"/>
    </source>
</evidence>
<dbReference type="SUPFAM" id="SSF49562">
    <property type="entry name" value="C2 domain (Calcium/lipid-binding domain, CaLB)"/>
    <property type="match status" value="1"/>
</dbReference>
<protein>
    <submittedName>
        <fullName evidence="4">Copine C-terminal domain-containing protein</fullName>
    </submittedName>
</protein>
<dbReference type="PROSITE" id="PS51079">
    <property type="entry name" value="MBT"/>
    <property type="match status" value="4"/>
</dbReference>
<feature type="repeat" description="MBT" evidence="1">
    <location>
        <begin position="23"/>
        <end position="145"/>
    </location>
</feature>
<dbReference type="InterPro" id="IPR036465">
    <property type="entry name" value="vWFA_dom_sf"/>
</dbReference>
<dbReference type="GO" id="GO:0005544">
    <property type="term" value="F:calcium-dependent phospholipid binding"/>
    <property type="evidence" value="ECO:0007669"/>
    <property type="project" value="InterPro"/>
</dbReference>
<dbReference type="Gene3D" id="2.30.30.140">
    <property type="match status" value="4"/>
</dbReference>
<feature type="domain" description="Copine C-terminal" evidence="2">
    <location>
        <begin position="801"/>
        <end position="997"/>
    </location>
</feature>
<dbReference type="GO" id="GO:0071277">
    <property type="term" value="P:cellular response to calcium ion"/>
    <property type="evidence" value="ECO:0007669"/>
    <property type="project" value="TreeGrafter"/>
</dbReference>
<proteinExistence type="predicted"/>
<dbReference type="SUPFAM" id="SSF53300">
    <property type="entry name" value="vWA-like"/>
    <property type="match status" value="1"/>
</dbReference>
<dbReference type="InterPro" id="IPR010734">
    <property type="entry name" value="Copine_C"/>
</dbReference>
<evidence type="ECO:0000256" key="1">
    <source>
        <dbReference type="PROSITE-ProRule" id="PRU00459"/>
    </source>
</evidence>
<dbReference type="CDD" id="cd20097">
    <property type="entry name" value="MBT_dSfmbt-like_rpt1"/>
    <property type="match status" value="1"/>
</dbReference>
<dbReference type="GO" id="GO:0006355">
    <property type="term" value="P:regulation of DNA-templated transcription"/>
    <property type="evidence" value="ECO:0007669"/>
    <property type="project" value="InterPro"/>
</dbReference>
<dbReference type="GO" id="GO:0005886">
    <property type="term" value="C:plasma membrane"/>
    <property type="evidence" value="ECO:0007669"/>
    <property type="project" value="TreeGrafter"/>
</dbReference>
<feature type="repeat" description="MBT" evidence="1">
    <location>
        <begin position="285"/>
        <end position="391"/>
    </location>
</feature>
<reference evidence="4" key="1">
    <citation type="submission" date="2024-02" db="UniProtKB">
        <authorList>
            <consortium name="WormBaseParasite"/>
        </authorList>
    </citation>
    <scope>IDENTIFICATION</scope>
</reference>
<accession>A0AAF3J947</accession>
<dbReference type="GO" id="GO:0005634">
    <property type="term" value="C:nucleus"/>
    <property type="evidence" value="ECO:0007669"/>
    <property type="project" value="InterPro"/>
</dbReference>
<dbReference type="WBParaSite" id="MBELARI_LOCUS4252">
    <property type="protein sequence ID" value="MBELARI_LOCUS4252"/>
    <property type="gene ID" value="MBELARI_LOCUS4252"/>
</dbReference>
<name>A0AAF3J947_9BILA</name>
<dbReference type="SUPFAM" id="SSF63748">
    <property type="entry name" value="Tudor/PWWP/MBT"/>
    <property type="match status" value="4"/>
</dbReference>
<keyword evidence="3" id="KW-1185">Reference proteome</keyword>
<dbReference type="SMART" id="SM00561">
    <property type="entry name" value="MBT"/>
    <property type="match status" value="4"/>
</dbReference>
<evidence type="ECO:0000313" key="4">
    <source>
        <dbReference type="WBParaSite" id="MBELARI_LOCUS4252"/>
    </source>
</evidence>
<dbReference type="InterPro" id="IPR004092">
    <property type="entry name" value="Mbt"/>
</dbReference>
<dbReference type="AlphaFoldDB" id="A0AAF3J947"/>
<evidence type="ECO:0000313" key="3">
    <source>
        <dbReference type="Proteomes" id="UP000887575"/>
    </source>
</evidence>
<sequence length="1016" mass="115545">MREFRPIELIKGIKPHENLDYSYSWESKICQFLADDSDSENINIRKVLPVNVFDDACFRETIAHLTTDIALEVEVKEPGTKDCVGNVKLVWLATVKKVCGYRVLMRWIGCDKEGDDKHDFWINFCTADLHRVGWGAENKGDAVSYVTPLVISDRRTDWNVFLAQSLTPMRTLARTFESMKRQVQKCKLQVGERVELLDNNVSTRVRPAIVLKTVGRRVCLQVKSVDYDVKKDPHKEDIAEERQFEGEFWCDQDSHYIFHIGWAARNGYKCYARDGYLKHCEQIARAIENDVEPEFAPNDVRPEIVFGFHKTIEPGTPHFEAGMKLEFLDPLDTNFNKLKVGTVVRLLKDGYLVVGADGDDMENESVPFHCTSGFIFPVGYAKKYGIKLIPPGGDENDEENFNWDVYLKQTRAISAPEALFQNVADKEKMMRDFPIGASFEASDLNESQLICPAHIVSIKGRLLEIGYDGWGAEYNQLFDYRAHDIFPLGWCEAHGYKLEMPKVSSRRVMVMASYGIKLKIDLKNVYIPDGASGVRTIASTKMENDSYLEIAQTETLFHNANPSFYQRISLQYRFDNFLRIRLDVVLVKDHLSEQIVGKLGEATFDVPVLLANKGRLTLPITSHAQVDIFLESTEFYGHAANFRFVGNHLHHPEVCPTIAPYFVFTLVLEKRSLLLHRSEVIQSRNPQWMNFVVPLYIMQFYQEGLLQLNVYNHFPNHDDLLIGSFSTTFIQIQRGPGYLNSYMLVNPEGKKKEEKMSVDLVHFEQTSCDSYFDLLNQGLNVHVGVAIDFTASNGDPTQPESLHFIHPHHPNSYTKIMLKTLPSIVGHARDNRITAIGFGAKIGHAHQMSNCFPLDSSQIDVFLRNPSEANFHVTGFDGLLNCYRRIRLEVMPFAPTEFADSIYHMSKFAKAATRLNMGLYFVLVVLTDGDVTNPKNTRDALIDACEAPISVVAVGIGNKDFSKIRALEAPNLKHSDGRPLTRQVLSFVQESDLSNDDSLALLPYRIQQWKLNVSSK</sequence>
<dbReference type="Pfam" id="PF07002">
    <property type="entry name" value="Copine"/>
    <property type="match status" value="1"/>
</dbReference>